<keyword evidence="3" id="KW-1185">Reference proteome</keyword>
<dbReference type="InterPro" id="IPR036388">
    <property type="entry name" value="WH-like_DNA-bd_sf"/>
</dbReference>
<dbReference type="CDD" id="cd00090">
    <property type="entry name" value="HTH_ARSR"/>
    <property type="match status" value="1"/>
</dbReference>
<dbReference type="NCBIfam" id="NF033788">
    <property type="entry name" value="HTH_metalloreg"/>
    <property type="match status" value="1"/>
</dbReference>
<dbReference type="EMBL" id="JBDPZC010000001">
    <property type="protein sequence ID" value="MEO3711438.1"/>
    <property type="molecule type" value="Genomic_DNA"/>
</dbReference>
<dbReference type="RefSeq" id="WP_347605184.1">
    <property type="nucleotide sequence ID" value="NZ_JBDPZC010000001.1"/>
</dbReference>
<name>A0ABV0G8Q2_9BURK</name>
<protein>
    <submittedName>
        <fullName evidence="2">Helix-turn-helix transcriptional regulator</fullName>
    </submittedName>
</protein>
<dbReference type="PANTHER" id="PTHR39168:SF1">
    <property type="entry name" value="TRANSCRIPTIONAL REGULATORY PROTEIN"/>
    <property type="match status" value="1"/>
</dbReference>
<reference evidence="2 3" key="1">
    <citation type="submission" date="2024-05" db="EMBL/GenBank/DDBJ databases">
        <title>Roseateles sp. 2.12 16S ribosomal RNA gene Genome sequencing and assembly.</title>
        <authorList>
            <person name="Woo H."/>
        </authorList>
    </citation>
    <scope>NUCLEOTIDE SEQUENCE [LARGE SCALE GENOMIC DNA]</scope>
    <source>
        <strain evidence="2 3">2.12</strain>
    </source>
</reference>
<feature type="domain" description="HTH arsR-type" evidence="1">
    <location>
        <begin position="6"/>
        <end position="101"/>
    </location>
</feature>
<dbReference type="InterPro" id="IPR001845">
    <property type="entry name" value="HTH_ArsR_DNA-bd_dom"/>
</dbReference>
<dbReference type="SUPFAM" id="SSF46785">
    <property type="entry name" value="Winged helix' DNA-binding domain"/>
    <property type="match status" value="1"/>
</dbReference>
<evidence type="ECO:0000313" key="2">
    <source>
        <dbReference type="EMBL" id="MEO3711438.1"/>
    </source>
</evidence>
<sequence>MAALDTDPPHEPRIARVAAAMGDPARSRMLAYLMSGACASAGELARAASVTAATASGHLGRLMDAGLLRCESRGRHRYYQLAGPEVAHALEALALVAERDSHARHWAAPARQRLRAARCCYGHLAGQLGVQLYERLHALQGLQAVPQGFELTAAGRAWLQGLGLQAPLPTRRRYAYACLDWSERRDHLAGQLAESILAHCLAQGWLRRGEGRSVELTPPGLQILLPQLTG</sequence>
<comment type="caution">
    <text evidence="2">The sequence shown here is derived from an EMBL/GenBank/DDBJ whole genome shotgun (WGS) entry which is preliminary data.</text>
</comment>
<dbReference type="Proteomes" id="UP001462640">
    <property type="component" value="Unassembled WGS sequence"/>
</dbReference>
<evidence type="ECO:0000313" key="3">
    <source>
        <dbReference type="Proteomes" id="UP001462640"/>
    </source>
</evidence>
<dbReference type="PRINTS" id="PR00778">
    <property type="entry name" value="HTHARSR"/>
</dbReference>
<dbReference type="InterPro" id="IPR011991">
    <property type="entry name" value="ArsR-like_HTH"/>
</dbReference>
<dbReference type="Gene3D" id="1.10.10.10">
    <property type="entry name" value="Winged helix-like DNA-binding domain superfamily/Winged helix DNA-binding domain"/>
    <property type="match status" value="1"/>
</dbReference>
<dbReference type="InterPro" id="IPR052543">
    <property type="entry name" value="HTH_Metal-responsive_Reg"/>
</dbReference>
<dbReference type="PROSITE" id="PS50987">
    <property type="entry name" value="HTH_ARSR_2"/>
    <property type="match status" value="1"/>
</dbReference>
<gene>
    <name evidence="2" type="ORF">ABDJ40_01515</name>
</gene>
<organism evidence="2 3">
    <name type="scientific">Roseateles flavus</name>
    <dbReference type="NCBI Taxonomy" id="3149041"/>
    <lineage>
        <taxon>Bacteria</taxon>
        <taxon>Pseudomonadati</taxon>
        <taxon>Pseudomonadota</taxon>
        <taxon>Betaproteobacteria</taxon>
        <taxon>Burkholderiales</taxon>
        <taxon>Sphaerotilaceae</taxon>
        <taxon>Roseateles</taxon>
    </lineage>
</organism>
<proteinExistence type="predicted"/>
<dbReference type="SMART" id="SM00418">
    <property type="entry name" value="HTH_ARSR"/>
    <property type="match status" value="1"/>
</dbReference>
<dbReference type="InterPro" id="IPR036390">
    <property type="entry name" value="WH_DNA-bd_sf"/>
</dbReference>
<dbReference type="Pfam" id="PF12840">
    <property type="entry name" value="HTH_20"/>
    <property type="match status" value="1"/>
</dbReference>
<accession>A0ABV0G8Q2</accession>
<dbReference type="PANTHER" id="PTHR39168">
    <property type="entry name" value="TRANSCRIPTIONAL REGULATOR-RELATED"/>
    <property type="match status" value="1"/>
</dbReference>
<evidence type="ECO:0000259" key="1">
    <source>
        <dbReference type="PROSITE" id="PS50987"/>
    </source>
</evidence>